<gene>
    <name evidence="23" type="primary">ICOSLG</name>
</gene>
<dbReference type="SUPFAM" id="SSF48726">
    <property type="entry name" value="Immunoglobulin"/>
    <property type="match status" value="2"/>
</dbReference>
<dbReference type="FunFam" id="2.60.40.10:FF:000996">
    <property type="entry name" value="ICOS ligand isoform X2"/>
    <property type="match status" value="1"/>
</dbReference>
<dbReference type="CTD" id="23308"/>
<keyword evidence="9" id="KW-1064">Adaptive immunity</keyword>
<dbReference type="PANTHER" id="PTHR24100">
    <property type="entry name" value="BUTYROPHILIN"/>
    <property type="match status" value="1"/>
</dbReference>
<dbReference type="SMART" id="SM00409">
    <property type="entry name" value="IG"/>
    <property type="match status" value="1"/>
</dbReference>
<dbReference type="GO" id="GO:0042104">
    <property type="term" value="P:positive regulation of activated T cell proliferation"/>
    <property type="evidence" value="ECO:0007669"/>
    <property type="project" value="UniProtKB-ARBA"/>
</dbReference>
<evidence type="ECO:0000256" key="15">
    <source>
        <dbReference type="ARBA" id="ARBA00080938"/>
    </source>
</evidence>
<keyword evidence="11" id="KW-1015">Disulfide bond</keyword>
<accession>A0A8B7PVQ3</accession>
<feature type="signal peptide" evidence="20">
    <location>
        <begin position="1"/>
        <end position="18"/>
    </location>
</feature>
<sequence>MRLRSPALLLLLLSGLRAGVVDIQEEEARAMVGSDVVLNCIYTKESSFDLKDLFVYWQIGVADKLMIVTYYLPQNRSARHYNNQYKDRAHLSLDSMKRGDFSLHLYNVTPQDEQKFNCIVFQKAQRILDVVVTLHVAAPYSMPMVSTPSGTPEGEELTITCTSMGGYPRPNVFWINKTDNSLLDEALQNSTVSVNALGLYDVVSVLRVRWTPNLNVDCCIENVLLLQNLTSSQTEETETLMGTKDSITKNPEDTHERRTGATGTQVAVPVVLLLGAVLAAAAAVWAYRRCPRHWTYTGARAARPELQLTDHA</sequence>
<dbReference type="Pfam" id="PF07686">
    <property type="entry name" value="V-set"/>
    <property type="match status" value="1"/>
</dbReference>
<keyword evidence="3" id="KW-1003">Cell membrane</keyword>
<evidence type="ECO:0000256" key="2">
    <source>
        <dbReference type="ARBA" id="ARBA00007591"/>
    </source>
</evidence>
<keyword evidence="7" id="KW-0075">B-cell activation</keyword>
<dbReference type="RefSeq" id="XP_019480535.1">
    <property type="nucleotide sequence ID" value="XM_019624990.1"/>
</dbReference>
<evidence type="ECO:0000256" key="16">
    <source>
        <dbReference type="ARBA" id="ARBA00081259"/>
    </source>
</evidence>
<keyword evidence="6" id="KW-0391">Immunity</keyword>
<keyword evidence="10 19" id="KW-0472">Membrane</keyword>
<keyword evidence="8 19" id="KW-1133">Transmembrane helix</keyword>
<evidence type="ECO:0000256" key="7">
    <source>
        <dbReference type="ARBA" id="ARBA00022936"/>
    </source>
</evidence>
<feature type="transmembrane region" description="Helical" evidence="19">
    <location>
        <begin position="266"/>
        <end position="287"/>
    </location>
</feature>
<dbReference type="GeneID" id="109372091"/>
<feature type="domain" description="Ig-like" evidence="21">
    <location>
        <begin position="139"/>
        <end position="241"/>
    </location>
</feature>
<dbReference type="GO" id="GO:0001817">
    <property type="term" value="P:regulation of cytokine production"/>
    <property type="evidence" value="ECO:0007669"/>
    <property type="project" value="TreeGrafter"/>
</dbReference>
<dbReference type="Gene3D" id="2.60.40.10">
    <property type="entry name" value="Immunoglobulins"/>
    <property type="match status" value="2"/>
</dbReference>
<evidence type="ECO:0000313" key="22">
    <source>
        <dbReference type="Proteomes" id="UP000694851"/>
    </source>
</evidence>
<keyword evidence="13" id="KW-0393">Immunoglobulin domain</keyword>
<dbReference type="GO" id="GO:0005102">
    <property type="term" value="F:signaling receptor binding"/>
    <property type="evidence" value="ECO:0007669"/>
    <property type="project" value="UniProtKB-ARBA"/>
</dbReference>
<dbReference type="InterPro" id="IPR003599">
    <property type="entry name" value="Ig_sub"/>
</dbReference>
<evidence type="ECO:0000259" key="21">
    <source>
        <dbReference type="PROSITE" id="PS50835"/>
    </source>
</evidence>
<dbReference type="AlphaFoldDB" id="A0A8B7PVQ3"/>
<feature type="domain" description="Ig-like" evidence="21">
    <location>
        <begin position="6"/>
        <end position="129"/>
    </location>
</feature>
<dbReference type="GO" id="GO:0050852">
    <property type="term" value="P:T cell receptor signaling pathway"/>
    <property type="evidence" value="ECO:0007669"/>
    <property type="project" value="TreeGrafter"/>
</dbReference>
<evidence type="ECO:0000256" key="13">
    <source>
        <dbReference type="ARBA" id="ARBA00023319"/>
    </source>
</evidence>
<evidence type="ECO:0000256" key="4">
    <source>
        <dbReference type="ARBA" id="ARBA00022692"/>
    </source>
</evidence>
<name>A0A8B7PVQ3_HIPAR</name>
<dbReference type="PROSITE" id="PS50835">
    <property type="entry name" value="IG_LIKE"/>
    <property type="match status" value="2"/>
</dbReference>
<dbReference type="InterPro" id="IPR013106">
    <property type="entry name" value="Ig_V-set"/>
</dbReference>
<evidence type="ECO:0000256" key="10">
    <source>
        <dbReference type="ARBA" id="ARBA00023136"/>
    </source>
</evidence>
<keyword evidence="22" id="KW-1185">Reference proteome</keyword>
<evidence type="ECO:0000256" key="19">
    <source>
        <dbReference type="SAM" id="Phobius"/>
    </source>
</evidence>
<keyword evidence="5 20" id="KW-0732">Signal</keyword>
<reference evidence="23" key="1">
    <citation type="submission" date="2025-08" db="UniProtKB">
        <authorList>
            <consortium name="RefSeq"/>
        </authorList>
    </citation>
    <scope>IDENTIFICATION</scope>
    <source>
        <tissue evidence="23">Muscle</tissue>
    </source>
</reference>
<evidence type="ECO:0000256" key="17">
    <source>
        <dbReference type="ARBA" id="ARBA00082272"/>
    </source>
</evidence>
<evidence type="ECO:0000256" key="11">
    <source>
        <dbReference type="ARBA" id="ARBA00023157"/>
    </source>
</evidence>
<feature type="compositionally biased region" description="Basic and acidic residues" evidence="18">
    <location>
        <begin position="246"/>
        <end position="259"/>
    </location>
</feature>
<evidence type="ECO:0000256" key="8">
    <source>
        <dbReference type="ARBA" id="ARBA00022989"/>
    </source>
</evidence>
<dbReference type="InterPro" id="IPR036179">
    <property type="entry name" value="Ig-like_dom_sf"/>
</dbReference>
<dbReference type="InterPro" id="IPR050504">
    <property type="entry name" value="IgSF_BTN/MOG"/>
</dbReference>
<evidence type="ECO:0000256" key="1">
    <source>
        <dbReference type="ARBA" id="ARBA00004251"/>
    </source>
</evidence>
<dbReference type="InterPro" id="IPR013783">
    <property type="entry name" value="Ig-like_fold"/>
</dbReference>
<dbReference type="Proteomes" id="UP000694851">
    <property type="component" value="Unplaced"/>
</dbReference>
<evidence type="ECO:0000256" key="14">
    <source>
        <dbReference type="ARBA" id="ARBA00068217"/>
    </source>
</evidence>
<evidence type="ECO:0000256" key="6">
    <source>
        <dbReference type="ARBA" id="ARBA00022859"/>
    </source>
</evidence>
<comment type="subcellular location">
    <subcellularLocation>
        <location evidence="1">Cell membrane</location>
        <topology evidence="1">Single-pass type I membrane protein</topology>
    </subcellularLocation>
</comment>
<evidence type="ECO:0000256" key="9">
    <source>
        <dbReference type="ARBA" id="ARBA00023130"/>
    </source>
</evidence>
<evidence type="ECO:0000256" key="20">
    <source>
        <dbReference type="SAM" id="SignalP"/>
    </source>
</evidence>
<organism evidence="22 23">
    <name type="scientific">Hipposideros armiger</name>
    <name type="common">Great Himalayan leaf-nosed bat</name>
    <dbReference type="NCBI Taxonomy" id="186990"/>
    <lineage>
        <taxon>Eukaryota</taxon>
        <taxon>Metazoa</taxon>
        <taxon>Chordata</taxon>
        <taxon>Craniata</taxon>
        <taxon>Vertebrata</taxon>
        <taxon>Euteleostomi</taxon>
        <taxon>Mammalia</taxon>
        <taxon>Eutheria</taxon>
        <taxon>Laurasiatheria</taxon>
        <taxon>Chiroptera</taxon>
        <taxon>Yinpterochiroptera</taxon>
        <taxon>Rhinolophoidea</taxon>
        <taxon>Hipposideridae</taxon>
        <taxon>Hipposideros</taxon>
    </lineage>
</organism>
<evidence type="ECO:0000256" key="3">
    <source>
        <dbReference type="ARBA" id="ARBA00022475"/>
    </source>
</evidence>
<feature type="region of interest" description="Disordered" evidence="18">
    <location>
        <begin position="235"/>
        <end position="261"/>
    </location>
</feature>
<protein>
    <recommendedName>
        <fullName evidence="14">ICOS ligand</fullName>
    </recommendedName>
    <alternativeName>
        <fullName evidence="16">B7 homolog 2</fullName>
    </alternativeName>
    <alternativeName>
        <fullName evidence="15">B7-like protein Gl50</fullName>
    </alternativeName>
    <alternativeName>
        <fullName evidence="17">B7-related protein 1</fullName>
    </alternativeName>
</protein>
<proteinExistence type="inferred from homology"/>
<dbReference type="GO" id="GO:0042113">
    <property type="term" value="P:B cell activation"/>
    <property type="evidence" value="ECO:0007669"/>
    <property type="project" value="UniProtKB-KW"/>
</dbReference>
<feature type="chain" id="PRO_5034826731" description="ICOS ligand" evidence="20">
    <location>
        <begin position="19"/>
        <end position="312"/>
    </location>
</feature>
<dbReference type="Pfam" id="PF22705">
    <property type="entry name" value="C2-set_3"/>
    <property type="match status" value="1"/>
</dbReference>
<dbReference type="GO" id="GO:0009897">
    <property type="term" value="C:external side of plasma membrane"/>
    <property type="evidence" value="ECO:0007669"/>
    <property type="project" value="TreeGrafter"/>
</dbReference>
<evidence type="ECO:0000256" key="12">
    <source>
        <dbReference type="ARBA" id="ARBA00023180"/>
    </source>
</evidence>
<keyword evidence="12" id="KW-0325">Glycoprotein</keyword>
<dbReference type="OrthoDB" id="10055806at2759"/>
<dbReference type="PANTHER" id="PTHR24100:SF151">
    <property type="entry name" value="ICOS LIGAND"/>
    <property type="match status" value="1"/>
</dbReference>
<evidence type="ECO:0000313" key="23">
    <source>
        <dbReference type="RefSeq" id="XP_019480535.1"/>
    </source>
</evidence>
<evidence type="ECO:0000256" key="18">
    <source>
        <dbReference type="SAM" id="MobiDB-lite"/>
    </source>
</evidence>
<dbReference type="InterPro" id="IPR053896">
    <property type="entry name" value="BTN3A2-like_Ig-C"/>
</dbReference>
<comment type="similarity">
    <text evidence="2">Belongs to the immunoglobulin superfamily. BTN/MOG family.</text>
</comment>
<dbReference type="GO" id="GO:0002250">
    <property type="term" value="P:adaptive immune response"/>
    <property type="evidence" value="ECO:0007669"/>
    <property type="project" value="UniProtKB-KW"/>
</dbReference>
<dbReference type="InterPro" id="IPR007110">
    <property type="entry name" value="Ig-like_dom"/>
</dbReference>
<keyword evidence="4 19" id="KW-0812">Transmembrane</keyword>
<evidence type="ECO:0000256" key="5">
    <source>
        <dbReference type="ARBA" id="ARBA00022729"/>
    </source>
</evidence>